<accession>Q7MRX2</accession>
<dbReference type="AlphaFoldDB" id="Q7MRX2"/>
<protein>
    <submittedName>
        <fullName evidence="1">Uncharacterized protein</fullName>
    </submittedName>
</protein>
<evidence type="ECO:0000313" key="2">
    <source>
        <dbReference type="Proteomes" id="UP000000422"/>
    </source>
</evidence>
<dbReference type="HOGENOM" id="CLU_2144870_0_0_7"/>
<keyword evidence="2" id="KW-1185">Reference proteome</keyword>
<reference evidence="1 2" key="1">
    <citation type="journal article" date="2003" name="Proc. Natl. Acad. Sci. U.S.A.">
        <title>Complete genome sequence and analysis of Wolinella succinogenes.</title>
        <authorList>
            <person name="Baar C."/>
            <person name="Eppinger M."/>
            <person name="Raddatz G."/>
            <person name="Simon JM."/>
            <person name="Lanz C."/>
            <person name="Klimmek O."/>
            <person name="Nandakumar R."/>
            <person name="Gross R."/>
            <person name="Rosinus A."/>
            <person name="Keller H."/>
            <person name="Jagtap P."/>
            <person name="Linke B."/>
            <person name="Meyer F."/>
            <person name="Lederer H."/>
            <person name="Schuster S.C."/>
        </authorList>
    </citation>
    <scope>NUCLEOTIDE SEQUENCE [LARGE SCALE GENOMIC DNA]</scope>
    <source>
        <strain evidence="2">ATCC 29543 / DSM 1740 / CCUG 13145 / JCM 31913 / LMG 7466 / NCTC 11488 / FDC 602W</strain>
    </source>
</reference>
<dbReference type="Proteomes" id="UP000000422">
    <property type="component" value="Chromosome"/>
</dbReference>
<proteinExistence type="predicted"/>
<dbReference type="EMBL" id="BX571659">
    <property type="protein sequence ID" value="CAE10069.1"/>
    <property type="molecule type" value="Genomic_DNA"/>
</dbReference>
<dbReference type="KEGG" id="wsu:WS0966"/>
<organism evidence="2">
    <name type="scientific">Wolinella succinogenes (strain ATCC 29543 / DSM 1740 / CCUG 13145 / JCM 31913 / LMG 7466 / NCTC 11488 / FDC 602W)</name>
    <name type="common">Vibrio succinogenes</name>
    <dbReference type="NCBI Taxonomy" id="273121"/>
    <lineage>
        <taxon>Bacteria</taxon>
        <taxon>Pseudomonadati</taxon>
        <taxon>Campylobacterota</taxon>
        <taxon>Epsilonproteobacteria</taxon>
        <taxon>Campylobacterales</taxon>
        <taxon>Helicobacteraceae</taxon>
        <taxon>Wolinella</taxon>
    </lineage>
</organism>
<evidence type="ECO:0000313" key="1">
    <source>
        <dbReference type="EMBL" id="CAE10069.1"/>
    </source>
</evidence>
<dbReference type="STRING" id="273121.WS0966"/>
<sequence>MGTSIATSADEFEVAKLGDSFIIIEKKGATAVVAVERFHLMAFLIPGVELAVVGLSLAHIFPREVAPNLCIAQTLEAKQALKPLSARQKILHPCGINHLLNPKKDFRESEKN</sequence>
<name>Q7MRX2_WOLSU</name>
<gene>
    <name evidence="1" type="ordered locus">WS0966</name>
</gene>